<dbReference type="EMBL" id="VIVR01000001">
    <property type="protein sequence ID" value="TWE21805.1"/>
    <property type="molecule type" value="Genomic_DNA"/>
</dbReference>
<evidence type="ECO:0000313" key="3">
    <source>
        <dbReference type="EMBL" id="TWE21817.1"/>
    </source>
</evidence>
<feature type="coiled-coil region" evidence="1">
    <location>
        <begin position="5"/>
        <end position="39"/>
    </location>
</feature>
<dbReference type="OrthoDB" id="4548279at2"/>
<organism evidence="2 6">
    <name type="scientific">Kitasatospora atroaurantiaca</name>
    <dbReference type="NCBI Taxonomy" id="285545"/>
    <lineage>
        <taxon>Bacteria</taxon>
        <taxon>Bacillati</taxon>
        <taxon>Actinomycetota</taxon>
        <taxon>Actinomycetes</taxon>
        <taxon>Kitasatosporales</taxon>
        <taxon>Streptomycetaceae</taxon>
        <taxon>Kitasatospora</taxon>
    </lineage>
</organism>
<sequence>MASVMGLLEERELAARQRVESLREEVDRIVAELRDAETDWERWTIARERVDRVLAESQGQQAAETAPASGAAPGRSVVPVWRSGLAPSVLAVEYQRIVNLLADRQHAGEGGSMSCQEIAAALGLELAPAKIEGAVRSRAKRLVARGWLAEDTPGRFSWTGGPGGGS</sequence>
<dbReference type="EMBL" id="VIVR01000001">
    <property type="protein sequence ID" value="TWE21931.1"/>
    <property type="molecule type" value="Genomic_DNA"/>
</dbReference>
<accession>A0A561F1R1</accession>
<comment type="caution">
    <text evidence="2">The sequence shown here is derived from an EMBL/GenBank/DDBJ whole genome shotgun (WGS) entry which is preliminary data.</text>
</comment>
<evidence type="ECO:0000313" key="5">
    <source>
        <dbReference type="EMBL" id="TWE21931.1"/>
    </source>
</evidence>
<dbReference type="EMBL" id="VIVR01000001">
    <property type="protein sequence ID" value="TWE21872.1"/>
    <property type="molecule type" value="Genomic_DNA"/>
</dbReference>
<reference evidence="2 6" key="1">
    <citation type="submission" date="2019-06" db="EMBL/GenBank/DDBJ databases">
        <title>Sequencing the genomes of 1000 actinobacteria strains.</title>
        <authorList>
            <person name="Klenk H.-P."/>
        </authorList>
    </citation>
    <scope>NUCLEOTIDE SEQUENCE [LARGE SCALE GENOMIC DNA]</scope>
    <source>
        <strain evidence="2 6">DSM 41649</strain>
    </source>
</reference>
<dbReference type="RefSeq" id="WP_145796937.1">
    <property type="nucleotide sequence ID" value="NZ_BAAABR010000105.1"/>
</dbReference>
<evidence type="ECO:0000313" key="4">
    <source>
        <dbReference type="EMBL" id="TWE21872.1"/>
    </source>
</evidence>
<dbReference type="Proteomes" id="UP000318416">
    <property type="component" value="Unassembled WGS sequence"/>
</dbReference>
<proteinExistence type="predicted"/>
<dbReference type="AlphaFoldDB" id="A0A561F1R1"/>
<gene>
    <name evidence="2" type="ORF">FB465_7031</name>
    <name evidence="3" type="ORF">FB465_7044</name>
    <name evidence="4" type="ORF">FB465_7110</name>
    <name evidence="5" type="ORF">FB465_7188</name>
</gene>
<name>A0A561F1R1_9ACTN</name>
<keyword evidence="1" id="KW-0175">Coiled coil</keyword>
<evidence type="ECO:0000313" key="2">
    <source>
        <dbReference type="EMBL" id="TWE21805.1"/>
    </source>
</evidence>
<evidence type="ECO:0000256" key="1">
    <source>
        <dbReference type="SAM" id="Coils"/>
    </source>
</evidence>
<evidence type="ECO:0000313" key="6">
    <source>
        <dbReference type="Proteomes" id="UP000318416"/>
    </source>
</evidence>
<dbReference type="EMBL" id="VIVR01000001">
    <property type="protein sequence ID" value="TWE21817.1"/>
    <property type="molecule type" value="Genomic_DNA"/>
</dbReference>
<keyword evidence="6" id="KW-1185">Reference proteome</keyword>
<protein>
    <submittedName>
        <fullName evidence="2">Uncharacterized protein</fullName>
    </submittedName>
</protein>